<feature type="transmembrane region" description="Helical" evidence="1">
    <location>
        <begin position="81"/>
        <end position="102"/>
    </location>
</feature>
<comment type="caution">
    <text evidence="2">The sequence shown here is derived from an EMBL/GenBank/DDBJ whole genome shotgun (WGS) entry which is preliminary data.</text>
</comment>
<evidence type="ECO:0000256" key="1">
    <source>
        <dbReference type="SAM" id="Phobius"/>
    </source>
</evidence>
<feature type="transmembrane region" description="Helical" evidence="1">
    <location>
        <begin position="42"/>
        <end position="61"/>
    </location>
</feature>
<feature type="transmembrane region" description="Helical" evidence="1">
    <location>
        <begin position="122"/>
        <end position="140"/>
    </location>
</feature>
<keyword evidence="1" id="KW-0812">Transmembrane</keyword>
<gene>
    <name evidence="2" type="ORF">GCM10007977_030300</name>
</gene>
<proteinExistence type="predicted"/>
<dbReference type="EMBL" id="BMPI01000012">
    <property type="protein sequence ID" value="GGM27045.1"/>
    <property type="molecule type" value="Genomic_DNA"/>
</dbReference>
<dbReference type="AlphaFoldDB" id="A0A917WTC9"/>
<keyword evidence="1" id="KW-1133">Transmembrane helix</keyword>
<keyword evidence="1" id="KW-0472">Membrane</keyword>
<organism evidence="2 3">
    <name type="scientific">Dactylosporangium sucinum</name>
    <dbReference type="NCBI Taxonomy" id="1424081"/>
    <lineage>
        <taxon>Bacteria</taxon>
        <taxon>Bacillati</taxon>
        <taxon>Actinomycetota</taxon>
        <taxon>Actinomycetes</taxon>
        <taxon>Micromonosporales</taxon>
        <taxon>Micromonosporaceae</taxon>
        <taxon>Dactylosporangium</taxon>
    </lineage>
</organism>
<name>A0A917WTC9_9ACTN</name>
<protein>
    <submittedName>
        <fullName evidence="2">Uncharacterized protein</fullName>
    </submittedName>
</protein>
<feature type="transmembrane region" description="Helical" evidence="1">
    <location>
        <begin position="7"/>
        <end position="36"/>
    </location>
</feature>
<dbReference type="Proteomes" id="UP000642070">
    <property type="component" value="Unassembled WGS sequence"/>
</dbReference>
<reference evidence="2" key="2">
    <citation type="submission" date="2020-09" db="EMBL/GenBank/DDBJ databases">
        <authorList>
            <person name="Sun Q."/>
            <person name="Ohkuma M."/>
        </authorList>
    </citation>
    <scope>NUCLEOTIDE SEQUENCE</scope>
    <source>
        <strain evidence="2">JCM 19831</strain>
    </source>
</reference>
<dbReference type="RefSeq" id="WP_190250440.1">
    <property type="nucleotide sequence ID" value="NZ_BMPI01000012.1"/>
</dbReference>
<keyword evidence="3" id="KW-1185">Reference proteome</keyword>
<evidence type="ECO:0000313" key="3">
    <source>
        <dbReference type="Proteomes" id="UP000642070"/>
    </source>
</evidence>
<accession>A0A917WTC9</accession>
<sequence length="147" mass="15648">MPRWDGFFANLTGALVDLPIQMFATFLTAAGAVGILRGKTDGLLPSLLLLAGGLGLLAVLISRAVRGAYVMGVRGFGSVDLAVSTVSVPYFVLDLGWLVFGARWLHASLTDPPEPPDPYFDLGGPATILSVEAVLLALRIRSRLRDR</sequence>
<evidence type="ECO:0000313" key="2">
    <source>
        <dbReference type="EMBL" id="GGM27045.1"/>
    </source>
</evidence>
<reference evidence="2" key="1">
    <citation type="journal article" date="2014" name="Int. J. Syst. Evol. Microbiol.">
        <title>Complete genome sequence of Corynebacterium casei LMG S-19264T (=DSM 44701T), isolated from a smear-ripened cheese.</title>
        <authorList>
            <consortium name="US DOE Joint Genome Institute (JGI-PGF)"/>
            <person name="Walter F."/>
            <person name="Albersmeier A."/>
            <person name="Kalinowski J."/>
            <person name="Ruckert C."/>
        </authorList>
    </citation>
    <scope>NUCLEOTIDE SEQUENCE</scope>
    <source>
        <strain evidence="2">JCM 19831</strain>
    </source>
</reference>